<organism evidence="1 2">
    <name type="scientific">Sinanodonta woodiana</name>
    <name type="common">Chinese pond mussel</name>
    <name type="synonym">Anodonta woodiana</name>
    <dbReference type="NCBI Taxonomy" id="1069815"/>
    <lineage>
        <taxon>Eukaryota</taxon>
        <taxon>Metazoa</taxon>
        <taxon>Spiralia</taxon>
        <taxon>Lophotrochozoa</taxon>
        <taxon>Mollusca</taxon>
        <taxon>Bivalvia</taxon>
        <taxon>Autobranchia</taxon>
        <taxon>Heteroconchia</taxon>
        <taxon>Palaeoheterodonta</taxon>
        <taxon>Unionida</taxon>
        <taxon>Unionoidea</taxon>
        <taxon>Unionidae</taxon>
        <taxon>Unioninae</taxon>
        <taxon>Sinanodonta</taxon>
    </lineage>
</organism>
<evidence type="ECO:0000313" key="1">
    <source>
        <dbReference type="EMBL" id="KAL3870304.1"/>
    </source>
</evidence>
<dbReference type="Gene3D" id="1.25.40.10">
    <property type="entry name" value="Tetratricopeptide repeat domain"/>
    <property type="match status" value="2"/>
</dbReference>
<comment type="caution">
    <text evidence="1">The sequence shown here is derived from an EMBL/GenBank/DDBJ whole genome shotgun (WGS) entry which is preliminary data.</text>
</comment>
<sequence length="749" mass="87098">MASDLDEARLINMEPIPSFFTLPVPQRDNNEYLMSLRNKIEREMKKTGFETDVEWEAAYNFIAFVHWLMGEEKEAMKYTEKVLIRNSENLIAHGNRIRMNQENGLTRPATEMNKLKVLVRKRKLLNRAKFEQALAYSRFGPKFYKCAIDLFQEIIDDEGTDVENLYLSKFGLALLLKRQFNVYNIFCFEHLSDFENSAKRAVEVLYDVAKNANSDRYKARGWVMLGEIVVMLQFQQKQNPQLNLESILPTNIKDIQCRELFERGYSICSDDVYVLERFGKQARSWKDYKRSEMLLRKSLEIRKTAFAHHQLAITLRSVLNKSIWASSRKTPKTKPEEDLAKFAIFEEYKIFKFFNNPRQVLSYPFDNRTTEILRHLDMSLECSPLNSHAINDKGLLFRSLGWYEEAIELFVQADNEDCAPLHEVKCLEQRALCMAEHASAKAVGNYDREEIRSLYHNAKRIIFMALQKSAYIATNLPLPLKEELPTIKKMLLNKTDKGTSHDRMAFEVIGYMYQLVGEYGQVLPFYQEITEMSDEDANDPDVVFRMAENYARQGQFSNSLILLDYSAFNQLVTNEADEETVKMRFKRIVQFCSRRNIENYPGRNEFGYDIHIHSTETLTEESKIIQQVFTDMCGLSVSRSSSEDTSDILELNTASSVMEPSCLIVFIVNEDVISDNFIRMALDFNLQKEFGSGIISICHGQVNVPTQLHPFPVLHQPKDPNLSKMSKDEKQQWIKLFFLKSAEQTFSNK</sequence>
<dbReference type="AlphaFoldDB" id="A0ABD3W8T0"/>
<accession>A0ABD3W8T0</accession>
<keyword evidence="2" id="KW-1185">Reference proteome</keyword>
<proteinExistence type="predicted"/>
<name>A0ABD3W8T0_SINWO</name>
<dbReference type="InterPro" id="IPR019734">
    <property type="entry name" value="TPR_rpt"/>
</dbReference>
<dbReference type="SUPFAM" id="SSF48452">
    <property type="entry name" value="TPR-like"/>
    <property type="match status" value="1"/>
</dbReference>
<dbReference type="InterPro" id="IPR011990">
    <property type="entry name" value="TPR-like_helical_dom_sf"/>
</dbReference>
<evidence type="ECO:0000313" key="2">
    <source>
        <dbReference type="Proteomes" id="UP001634394"/>
    </source>
</evidence>
<dbReference type="Pfam" id="PF13181">
    <property type="entry name" value="TPR_8"/>
    <property type="match status" value="1"/>
</dbReference>
<dbReference type="Proteomes" id="UP001634394">
    <property type="component" value="Unassembled WGS sequence"/>
</dbReference>
<dbReference type="EMBL" id="JBJQND010000007">
    <property type="protein sequence ID" value="KAL3870304.1"/>
    <property type="molecule type" value="Genomic_DNA"/>
</dbReference>
<dbReference type="PANTHER" id="PTHR16253">
    <property type="entry name" value="TETRATRICOPEPTIDE REPEAT PROTEIN 22"/>
    <property type="match status" value="1"/>
</dbReference>
<protein>
    <submittedName>
        <fullName evidence="1">Uncharacterized protein</fullName>
    </submittedName>
</protein>
<gene>
    <name evidence="1" type="ORF">ACJMK2_038380</name>
</gene>
<reference evidence="1 2" key="1">
    <citation type="submission" date="2024-11" db="EMBL/GenBank/DDBJ databases">
        <title>Chromosome-level genome assembly of the freshwater bivalve Anodonta woodiana.</title>
        <authorList>
            <person name="Chen X."/>
        </authorList>
    </citation>
    <scope>NUCLEOTIDE SEQUENCE [LARGE SCALE GENOMIC DNA]</scope>
    <source>
        <strain evidence="1">MN2024</strain>
        <tissue evidence="1">Gills</tissue>
    </source>
</reference>
<dbReference type="InterPro" id="IPR042342">
    <property type="entry name" value="TTC22"/>
</dbReference>
<dbReference type="PANTHER" id="PTHR16253:SF0">
    <property type="entry name" value="TETRATRICOPEPTIDE REPEAT PROTEIN 22"/>
    <property type="match status" value="1"/>
</dbReference>